<dbReference type="NCBIfam" id="TIGR04183">
    <property type="entry name" value="Por_Secre_tail"/>
    <property type="match status" value="1"/>
</dbReference>
<dbReference type="EMBL" id="SNRX01000007">
    <property type="protein sequence ID" value="KAA6302554.1"/>
    <property type="molecule type" value="Genomic_DNA"/>
</dbReference>
<evidence type="ECO:0000259" key="2">
    <source>
        <dbReference type="Pfam" id="PF18962"/>
    </source>
</evidence>
<reference evidence="3 4" key="1">
    <citation type="submission" date="2019-03" db="EMBL/GenBank/DDBJ databases">
        <title>Single cell metagenomics reveals metabolic interactions within the superorganism composed of flagellate Streblomastix strix and complex community of Bacteroidetes bacteria on its surface.</title>
        <authorList>
            <person name="Treitli S.C."/>
            <person name="Kolisko M."/>
            <person name="Husnik F."/>
            <person name="Keeling P."/>
            <person name="Hampl V."/>
        </authorList>
    </citation>
    <scope>NUCLEOTIDE SEQUENCE [LARGE SCALE GENOMIC DNA]</scope>
    <source>
        <strain evidence="3">St1</strain>
    </source>
</reference>
<feature type="signal peptide" evidence="1">
    <location>
        <begin position="1"/>
        <end position="27"/>
    </location>
</feature>
<dbReference type="Proteomes" id="UP000324575">
    <property type="component" value="Unassembled WGS sequence"/>
</dbReference>
<comment type="caution">
    <text evidence="3">The sequence shown here is derived from an EMBL/GenBank/DDBJ whole genome shotgun (WGS) entry which is preliminary data.</text>
</comment>
<dbReference type="AlphaFoldDB" id="A0A5M8P2D4"/>
<gene>
    <name evidence="3" type="ORF">EZS26_001386</name>
</gene>
<dbReference type="InterPro" id="IPR026444">
    <property type="entry name" value="Secre_tail"/>
</dbReference>
<name>A0A5M8P2D4_9BACT</name>
<dbReference type="Pfam" id="PF18962">
    <property type="entry name" value="Por_Secre_tail"/>
    <property type="match status" value="1"/>
</dbReference>
<proteinExistence type="predicted"/>
<sequence>MQNKIYKIRNCMLCAFLLLIGAAGVSAQNVKVNVYLKNGTMQEFVTPAIYFNDGILEISQSDGATQIDVSTIRKLTFDEVALSLQVIENQEINLFPNPAQNVIQFLGVENAAFEIYALDGKKMLSGMYSNGDFVDVSNLPKGFYLAKINHSVIKFIKL</sequence>
<evidence type="ECO:0000313" key="4">
    <source>
        <dbReference type="Proteomes" id="UP000324575"/>
    </source>
</evidence>
<keyword evidence="1" id="KW-0732">Signal</keyword>
<feature type="domain" description="Secretion system C-terminal sorting" evidence="2">
    <location>
        <begin position="94"/>
        <end position="152"/>
    </location>
</feature>
<accession>A0A5M8P2D4</accession>
<evidence type="ECO:0000256" key="1">
    <source>
        <dbReference type="SAM" id="SignalP"/>
    </source>
</evidence>
<evidence type="ECO:0000313" key="3">
    <source>
        <dbReference type="EMBL" id="KAA6302554.1"/>
    </source>
</evidence>
<protein>
    <recommendedName>
        <fullName evidence="2">Secretion system C-terminal sorting domain-containing protein</fullName>
    </recommendedName>
</protein>
<feature type="chain" id="PRO_5024398558" description="Secretion system C-terminal sorting domain-containing protein" evidence="1">
    <location>
        <begin position="28"/>
        <end position="158"/>
    </location>
</feature>
<organism evidence="3 4">
    <name type="scientific">Candidatus Ordinivivax streblomastigis</name>
    <dbReference type="NCBI Taxonomy" id="2540710"/>
    <lineage>
        <taxon>Bacteria</taxon>
        <taxon>Pseudomonadati</taxon>
        <taxon>Bacteroidota</taxon>
        <taxon>Bacteroidia</taxon>
        <taxon>Bacteroidales</taxon>
        <taxon>Candidatus Ordinivivax</taxon>
    </lineage>
</organism>